<dbReference type="SMART" id="SM00811">
    <property type="entry name" value="Alpha_kinase"/>
    <property type="match status" value="1"/>
</dbReference>
<feature type="region of interest" description="Disordered" evidence="10">
    <location>
        <begin position="1495"/>
        <end position="1520"/>
    </location>
</feature>
<protein>
    <recommendedName>
        <fullName evidence="2">non-specific serine/threonine protein kinase</fullName>
        <ecNumber evidence="2">2.7.11.1</ecNumber>
    </recommendedName>
</protein>
<sequence>MDTKEVFDLGVKCNQKKHLQETEEIGSKKPLISTHNKYCLVKLSVMKFRAIKNKRCREQHSGVYQIVAKNCFGTVQSSAFLKVTSGGKSEVCQTLIHSSEDNIETCKAGEGTACQQGNSSASTENKELLAGEKYSVHECFLSSGSLALPQLEHSGLSADSEQMFSHSTEYEYQHSHAHCLGDKIQTKSTPGVKTNNGSILSVAQNTSDLLIYDEVWTKDTECTVDESSNSQVDSKLSNQITDHTDSCSFNAEVLAACQTTEYAKTHEKVCFSKLLEKDTLSGNHAGALLENQTDFSEAASANVDNNVEIYLGKSFITFEESGDDDDNLEYLECSDLMTEEAYQNWEEKLRFLLESEDEEGEFILGSECDGCAYFLGDMPRLRQVSDNTVPMDATIGFCDHQSKSKEVAVRSDLAAYNPSTLQTEMTLMVGHQQSKTSTMKDKEKYKLPVASTAIENDYPRAEEENNGHNPSAVDAVHSHGAENGISEMKCFPCDFAGSSRTASKQASRKNLQRLTKVRKKPTEGKTSLGIVSPTRTSKDGLNLLHPKELHTSEIYTVQKEKNYSDTAAQLHGLGASISHKGEQEVANASNTLNQIGLYHGEGRDKSSPHEGKWIPGLSEGTRMPNENAALMGDQQETIRENTSVISSDIKLFISEPAPDERIVFESSPEKSVPVDSESSALVKTTSKNGFEMDRSRLENNTGLYVSNGAQNSNKQEPSWNQAEYIATLDTIASCDTVPDDLSHPVITSKQQGILAPIAVHDMQKERRKACREKSYEANKVKTDQGTLCAKYLSKGDFQRALASPEPKVTEDDLSSMHEQLQKHLYVEEDWACDLPCTISEGEDPAAVTDTAKEVRGWNITSDGRAGQHVPGNSAEDNQLVTELASAMEVHSDSNSLLKTDEACNGTSTGQCSFALSVETDARRLCSALRCETEKSSDHLLQSNLQKEKDPENKYNGMQLDHRGSVQPLRYREGMIISDNAFQSCQAESSYRFVEGSGSPLKQNQEISSDLPVYYLGQLPSVKQHIRCKNSPIVKQSDEMPMRKSQAALHQSRINEGTKLAELSLKEDLFSNFSGKNTDQFTSEEHSSVAAVSKSTEEKFQEKGTESEWNEPSNSNSSIYHALKNNDSKNVQIVDDAQNYSYHMQEPNSHIATDSKVYQDEPEVSGPNNKARKEEPVFTASYKVRFFSEVLLQIKNDKNSMKEEHRESGESSGPTALESKHVLKMPSCSQSRASENNSSTAGHFCSSDKGLDFTSFPSQPYEVAALNVVQPSSILKNECRTDQDSQGGKNTVDNEKQMYKSGNANVLGIVGSLLQTEPLENKIKKDRGTEISELWQGQHQRVEEGSRTQAVQYEGERQMSVVHDIEEATVEPYMRALIDIEQVPSWHDGIKLQQDEYEKVEQEKETLCEMDARETEKSIECHLEEAETEPYMRALINSNQMHSWHDSPHFVHSSTDFADEELGVAARGLVGECTITSRNHNRAAAFKDDERQILNSPECAMGTSSSTSSSVSENRRHSEEQLAQVKIQQGTVGAAAEDLCILKAEKTKPQGASKLHKAPSPHSSAEDVKRKQEMVKKKVMPKGQIKRQRIETKENVFNNTSCVKKNSKAEADLSQKEDKKEPRKLTCKKDSKAPLLLKKIQAEPFLDSSGNIKLCCQFGEICEESVITWTKDSKLLARVHRSAGDDFPVSLAIVQAGEKDQGMYQCCLKNMYGKATADFNLTAEVLEHLSSFQDVEGLEEIEFLQLMFRDDFICDSYLSKSLHGRITTEELHFGEGVHRKAFRSKVMQGLVPVFSPGHPCVLKVHNAIVYGTKNKDELVKKNYKLALQECYVQNTAREYAKIYAAETKPLEGFGEVPEIIPIFLVHRPKNNIPYATVEEELIGEFVKYSVKDGKEINFMRKDSEAGQKCCTFQHWIYERTNGSLLVTDMQGVGMKLTDVGIATPAKGYKGFKGNCSISFIDQFMALHQCNKYCEMLGLKPLQSSNQKQRKPAAPRIKALPSSSNVKKTVASAPTAKKT</sequence>
<organism evidence="13 14">
    <name type="scientific">Pogona vitticeps</name>
    <name type="common">central bearded dragon</name>
    <dbReference type="NCBI Taxonomy" id="103695"/>
    <lineage>
        <taxon>Eukaryota</taxon>
        <taxon>Metazoa</taxon>
        <taxon>Chordata</taxon>
        <taxon>Craniata</taxon>
        <taxon>Vertebrata</taxon>
        <taxon>Euteleostomi</taxon>
        <taxon>Lepidosauria</taxon>
        <taxon>Squamata</taxon>
        <taxon>Bifurcata</taxon>
        <taxon>Unidentata</taxon>
        <taxon>Episquamata</taxon>
        <taxon>Toxicofera</taxon>
        <taxon>Iguania</taxon>
        <taxon>Acrodonta</taxon>
        <taxon>Agamidae</taxon>
        <taxon>Amphibolurinae</taxon>
        <taxon>Pogona</taxon>
    </lineage>
</organism>
<evidence type="ECO:0000256" key="10">
    <source>
        <dbReference type="SAM" id="MobiDB-lite"/>
    </source>
</evidence>
<dbReference type="InterPro" id="IPR013783">
    <property type="entry name" value="Ig-like_fold"/>
</dbReference>
<feature type="compositionally biased region" description="Basic and acidic residues" evidence="10">
    <location>
        <begin position="1094"/>
        <end position="1105"/>
    </location>
</feature>
<feature type="region of interest" description="Disordered" evidence="10">
    <location>
        <begin position="1547"/>
        <end position="1584"/>
    </location>
</feature>
<comment type="catalytic activity">
    <reaction evidence="9">
        <text>L-seryl-[protein] + ATP = O-phospho-L-seryl-[protein] + ADP + H(+)</text>
        <dbReference type="Rhea" id="RHEA:17989"/>
        <dbReference type="Rhea" id="RHEA-COMP:9863"/>
        <dbReference type="Rhea" id="RHEA-COMP:11604"/>
        <dbReference type="ChEBI" id="CHEBI:15378"/>
        <dbReference type="ChEBI" id="CHEBI:29999"/>
        <dbReference type="ChEBI" id="CHEBI:30616"/>
        <dbReference type="ChEBI" id="CHEBI:83421"/>
        <dbReference type="ChEBI" id="CHEBI:456216"/>
        <dbReference type="EC" id="2.7.11.1"/>
    </reaction>
</comment>
<feature type="compositionally biased region" description="Low complexity" evidence="10">
    <location>
        <begin position="1502"/>
        <end position="1511"/>
    </location>
</feature>
<evidence type="ECO:0000256" key="5">
    <source>
        <dbReference type="ARBA" id="ARBA00022777"/>
    </source>
</evidence>
<dbReference type="PANTHER" id="PTHR47091:SF2">
    <property type="entry name" value="ALPHA-PROTEIN KINASE 2"/>
    <property type="match status" value="1"/>
</dbReference>
<dbReference type="InterPro" id="IPR011009">
    <property type="entry name" value="Kinase-like_dom_sf"/>
</dbReference>
<dbReference type="GO" id="GO:0016301">
    <property type="term" value="F:kinase activity"/>
    <property type="evidence" value="ECO:0007669"/>
    <property type="project" value="UniProtKB-KW"/>
</dbReference>
<dbReference type="EC" id="2.7.11.1" evidence="2"/>
<comment type="catalytic activity">
    <reaction evidence="8">
        <text>L-threonyl-[protein] + ATP = O-phospho-L-threonyl-[protein] + ADP + H(+)</text>
        <dbReference type="Rhea" id="RHEA:46608"/>
        <dbReference type="Rhea" id="RHEA-COMP:11060"/>
        <dbReference type="Rhea" id="RHEA-COMP:11605"/>
        <dbReference type="ChEBI" id="CHEBI:15378"/>
        <dbReference type="ChEBI" id="CHEBI:30013"/>
        <dbReference type="ChEBI" id="CHEBI:30616"/>
        <dbReference type="ChEBI" id="CHEBI:61977"/>
        <dbReference type="ChEBI" id="CHEBI:456216"/>
        <dbReference type="EC" id="2.7.11.1"/>
    </reaction>
</comment>
<dbReference type="PROSITE" id="PS50835">
    <property type="entry name" value="IG_LIKE"/>
    <property type="match status" value="1"/>
</dbReference>
<gene>
    <name evidence="14" type="primary">ALPK2</name>
</gene>
<evidence type="ECO:0000256" key="4">
    <source>
        <dbReference type="ARBA" id="ARBA00022679"/>
    </source>
</evidence>
<dbReference type="Gene3D" id="2.60.40.10">
    <property type="entry name" value="Immunoglobulins"/>
    <property type="match status" value="1"/>
</dbReference>
<evidence type="ECO:0000259" key="12">
    <source>
        <dbReference type="PROSITE" id="PS51158"/>
    </source>
</evidence>
<dbReference type="Pfam" id="PF02816">
    <property type="entry name" value="Alpha_kinase"/>
    <property type="match status" value="1"/>
</dbReference>
<dbReference type="Gene3D" id="3.20.200.10">
    <property type="entry name" value="MHCK/EF2 kinase"/>
    <property type="match status" value="1"/>
</dbReference>
<name>A0ABM5FCU5_9SAUR</name>
<reference evidence="13" key="1">
    <citation type="submission" date="2025-05" db="UniProtKB">
        <authorList>
            <consortium name="RefSeq"/>
        </authorList>
    </citation>
    <scope>NUCLEOTIDE SEQUENCE [LARGE SCALE GENOMIC DNA]</scope>
</reference>
<evidence type="ECO:0000256" key="8">
    <source>
        <dbReference type="ARBA" id="ARBA00047899"/>
    </source>
</evidence>
<reference evidence="14" key="2">
    <citation type="submission" date="2025-08" db="UniProtKB">
        <authorList>
            <consortium name="RefSeq"/>
        </authorList>
    </citation>
    <scope>IDENTIFICATION</scope>
</reference>
<keyword evidence="7" id="KW-0393">Immunoglobulin domain</keyword>
<keyword evidence="6" id="KW-1015">Disulfide bond</keyword>
<evidence type="ECO:0000313" key="14">
    <source>
        <dbReference type="RefSeq" id="XP_072843219.1"/>
    </source>
</evidence>
<dbReference type="Proteomes" id="UP001652642">
    <property type="component" value="Chromosome 2"/>
</dbReference>
<evidence type="ECO:0000259" key="11">
    <source>
        <dbReference type="PROSITE" id="PS50835"/>
    </source>
</evidence>
<evidence type="ECO:0000256" key="2">
    <source>
        <dbReference type="ARBA" id="ARBA00012513"/>
    </source>
</evidence>
<dbReference type="PANTHER" id="PTHR47091">
    <property type="entry name" value="ALPHA-PROTEIN KINASE 2-RELATED"/>
    <property type="match status" value="1"/>
</dbReference>
<evidence type="ECO:0000256" key="9">
    <source>
        <dbReference type="ARBA" id="ARBA00048679"/>
    </source>
</evidence>
<dbReference type="InterPro" id="IPR036179">
    <property type="entry name" value="Ig-like_dom_sf"/>
</dbReference>
<feature type="compositionally biased region" description="Basic and acidic residues" evidence="10">
    <location>
        <begin position="1197"/>
        <end position="1208"/>
    </location>
</feature>
<feature type="region of interest" description="Disordered" evidence="10">
    <location>
        <begin position="501"/>
        <end position="541"/>
    </location>
</feature>
<feature type="region of interest" description="Disordered" evidence="10">
    <location>
        <begin position="1982"/>
        <end position="2017"/>
    </location>
</feature>
<evidence type="ECO:0000256" key="1">
    <source>
        <dbReference type="ARBA" id="ARBA00008651"/>
    </source>
</evidence>
<dbReference type="Pfam" id="PF07679">
    <property type="entry name" value="I-set"/>
    <property type="match status" value="1"/>
</dbReference>
<evidence type="ECO:0000256" key="7">
    <source>
        <dbReference type="ARBA" id="ARBA00023319"/>
    </source>
</evidence>
<feature type="region of interest" description="Disordered" evidence="10">
    <location>
        <begin position="936"/>
        <end position="959"/>
    </location>
</feature>
<dbReference type="InterPro" id="IPR013098">
    <property type="entry name" value="Ig_I-set"/>
</dbReference>
<comment type="similarity">
    <text evidence="1">Belongs to the protein kinase superfamily. Alpha-type protein kinase family. ALPK subfamily.</text>
</comment>
<feature type="region of interest" description="Disordered" evidence="10">
    <location>
        <begin position="1151"/>
        <end position="1170"/>
    </location>
</feature>
<feature type="compositionally biased region" description="Basic and acidic residues" evidence="10">
    <location>
        <begin position="1563"/>
        <end position="1575"/>
    </location>
</feature>
<feature type="compositionally biased region" description="Basic residues" evidence="10">
    <location>
        <begin position="506"/>
        <end position="519"/>
    </location>
</feature>
<dbReference type="GeneID" id="110085067"/>
<dbReference type="InterPro" id="IPR004166">
    <property type="entry name" value="a-kinase_dom"/>
</dbReference>
<dbReference type="SUPFAM" id="SSF56112">
    <property type="entry name" value="Protein kinase-like (PK-like)"/>
    <property type="match status" value="1"/>
</dbReference>
<keyword evidence="13" id="KW-1185">Reference proteome</keyword>
<evidence type="ECO:0000256" key="6">
    <source>
        <dbReference type="ARBA" id="ARBA00023157"/>
    </source>
</evidence>
<dbReference type="SUPFAM" id="SSF48726">
    <property type="entry name" value="Immunoglobulin"/>
    <property type="match status" value="1"/>
</dbReference>
<evidence type="ECO:0000256" key="3">
    <source>
        <dbReference type="ARBA" id="ARBA00022527"/>
    </source>
</evidence>
<feature type="domain" description="Ig-like" evidence="11">
    <location>
        <begin position="1633"/>
        <end position="1721"/>
    </location>
</feature>
<feature type="region of interest" description="Disordered" evidence="10">
    <location>
        <begin position="1197"/>
        <end position="1216"/>
    </location>
</feature>
<evidence type="ECO:0000313" key="13">
    <source>
        <dbReference type="Proteomes" id="UP001652642"/>
    </source>
</evidence>
<keyword evidence="4" id="KW-0808">Transferase</keyword>
<proteinExistence type="inferred from homology"/>
<feature type="domain" description="Alpha-type protein kinase" evidence="12">
    <location>
        <begin position="1748"/>
        <end position="1980"/>
    </location>
</feature>
<dbReference type="RefSeq" id="XP_072843219.1">
    <property type="nucleotide sequence ID" value="XM_072987118.1"/>
</dbReference>
<accession>A0ABM5FCU5</accession>
<feature type="region of interest" description="Disordered" evidence="10">
    <location>
        <begin position="1075"/>
        <end position="1120"/>
    </location>
</feature>
<dbReference type="InterPro" id="IPR007110">
    <property type="entry name" value="Ig-like_dom"/>
</dbReference>
<keyword evidence="3" id="KW-0723">Serine/threonine-protein kinase</keyword>
<keyword evidence="5 14" id="KW-0418">Kinase</keyword>
<dbReference type="PROSITE" id="PS51158">
    <property type="entry name" value="ALPHA_KINASE"/>
    <property type="match status" value="1"/>
</dbReference>